<gene>
    <name evidence="1" type="ORF">B9N56_04195</name>
</gene>
<comment type="caution">
    <text evidence="1">The sequence shown here is derived from an EMBL/GenBank/DDBJ whole genome shotgun (WGS) entry which is preliminary data.</text>
</comment>
<dbReference type="Pfam" id="PF13556">
    <property type="entry name" value="HTH_30"/>
    <property type="match status" value="1"/>
</dbReference>
<organism evidence="1 2">
    <name type="scientific">Finegoldia magna</name>
    <name type="common">Peptostreptococcus magnus</name>
    <dbReference type="NCBI Taxonomy" id="1260"/>
    <lineage>
        <taxon>Bacteria</taxon>
        <taxon>Bacillati</taxon>
        <taxon>Bacillota</taxon>
        <taxon>Tissierellia</taxon>
        <taxon>Tissierellales</taxon>
        <taxon>Peptoniphilaceae</taxon>
        <taxon>Finegoldia</taxon>
    </lineage>
</organism>
<sequence>MNIRLLIKKLDKFVDSSDIKILNDINNISLNSISDQKNTLSIIEYDKNIVCPKNSNILFLKSQDKFLENENSNIIYSREEDIFKVYDIVNGFLRENSEFYNRIHNTISNREAVNNLLLIIKDYFDVNVCLLNSNKKLLLNTFDFSTIKKIYPLEIKKKSLSKLYGYLAFETIEDEYDFEFKKISKIISTYIYNNVNGLINSKEDIYSTIKNLISGNITDKDEENIANIGWKTDDNYDINVIKIEGGLFKYQDMFSHGNRFVLDYPMYMYSVLQEGYLVLLTNNKIKDVSSVKTNLNFFIEKYDLKSIKLSLKNNLFNLKKAYDLSRRILENNIELTENINDNCCKIIYDLMCLDSEIEILVPEFIYKLKYDDINNGTDLLRTLYFYLVEERSLIKASQRLNVHRNSIVYRINKINELVDINLDNYKARKNIISALEIIDRLDNTLKITEEDI</sequence>
<accession>A0A133MYG9</accession>
<dbReference type="PANTHER" id="PTHR33744:SF1">
    <property type="entry name" value="DNA-BINDING TRANSCRIPTIONAL ACTIVATOR ADER"/>
    <property type="match status" value="1"/>
</dbReference>
<dbReference type="Gene3D" id="1.10.10.2840">
    <property type="entry name" value="PucR C-terminal helix-turn-helix domain"/>
    <property type="match status" value="1"/>
</dbReference>
<evidence type="ECO:0000313" key="1">
    <source>
        <dbReference type="EMBL" id="OXZ38215.1"/>
    </source>
</evidence>
<dbReference type="AlphaFoldDB" id="A0A133MYG9"/>
<dbReference type="EMBL" id="NDYI01000011">
    <property type="protein sequence ID" value="OXZ38215.1"/>
    <property type="molecule type" value="Genomic_DNA"/>
</dbReference>
<dbReference type="PANTHER" id="PTHR33744">
    <property type="entry name" value="CARBOHYDRATE DIACID REGULATOR"/>
    <property type="match status" value="1"/>
</dbReference>
<dbReference type="InterPro" id="IPR051448">
    <property type="entry name" value="CdaR-like_regulators"/>
</dbReference>
<dbReference type="InterPro" id="IPR025736">
    <property type="entry name" value="PucR_C-HTH_dom"/>
</dbReference>
<reference evidence="2" key="1">
    <citation type="submission" date="2017-04" db="EMBL/GenBank/DDBJ databases">
        <title>Finegoldia magna isolated from orthopedic joint implant-associated infections.</title>
        <authorList>
            <person name="Bjorklund S."/>
            <person name="Bruggemann H."/>
            <person name="Jensen A."/>
            <person name="Hellmark B."/>
            <person name="Soderquist B."/>
        </authorList>
    </citation>
    <scope>NUCLEOTIDE SEQUENCE [LARGE SCALE GENOMIC DNA]</scope>
    <source>
        <strain evidence="2">08T492</strain>
    </source>
</reference>
<name>A0A133MYG9_FINMA</name>
<dbReference type="RefSeq" id="WP_060790521.1">
    <property type="nucleotide sequence ID" value="NZ_JAWEFQ010000005.1"/>
</dbReference>
<protein>
    <submittedName>
        <fullName evidence="1">Uncharacterized protein</fullName>
    </submittedName>
</protein>
<dbReference type="InterPro" id="IPR042070">
    <property type="entry name" value="PucR_C-HTH_sf"/>
</dbReference>
<evidence type="ECO:0000313" key="2">
    <source>
        <dbReference type="Proteomes" id="UP000215361"/>
    </source>
</evidence>
<dbReference type="Proteomes" id="UP000215361">
    <property type="component" value="Unassembled WGS sequence"/>
</dbReference>
<proteinExistence type="predicted"/>